<evidence type="ECO:0000259" key="12">
    <source>
        <dbReference type="PROSITE" id="PS50111"/>
    </source>
</evidence>
<dbReference type="PANTHER" id="PTHR32089:SF112">
    <property type="entry name" value="LYSOZYME-LIKE PROTEIN-RELATED"/>
    <property type="match status" value="1"/>
</dbReference>
<dbReference type="EMBL" id="FTNC01000041">
    <property type="protein sequence ID" value="SIR58797.1"/>
    <property type="molecule type" value="Genomic_DNA"/>
</dbReference>
<evidence type="ECO:0000256" key="4">
    <source>
        <dbReference type="ARBA" id="ARBA00022692"/>
    </source>
</evidence>
<keyword evidence="15" id="KW-1185">Reference proteome</keyword>
<feature type="domain" description="HAMP" evidence="13">
    <location>
        <begin position="315"/>
        <end position="367"/>
    </location>
</feature>
<dbReference type="InterPro" id="IPR003660">
    <property type="entry name" value="HAMP_dom"/>
</dbReference>
<dbReference type="Gene3D" id="3.30.450.20">
    <property type="entry name" value="PAS domain"/>
    <property type="match status" value="2"/>
</dbReference>
<comment type="subcellular location">
    <subcellularLocation>
        <location evidence="1">Cell membrane</location>
        <topology evidence="1">Multi-pass membrane protein</topology>
    </subcellularLocation>
</comment>
<keyword evidence="2" id="KW-1003">Cell membrane</keyword>
<keyword evidence="10" id="KW-0175">Coiled coil</keyword>
<keyword evidence="6 11" id="KW-0472">Membrane</keyword>
<dbReference type="Pfam" id="PF02743">
    <property type="entry name" value="dCache_1"/>
    <property type="match status" value="1"/>
</dbReference>
<dbReference type="CDD" id="cd06225">
    <property type="entry name" value="HAMP"/>
    <property type="match status" value="1"/>
</dbReference>
<evidence type="ECO:0000256" key="3">
    <source>
        <dbReference type="ARBA" id="ARBA00022500"/>
    </source>
</evidence>
<evidence type="ECO:0000256" key="6">
    <source>
        <dbReference type="ARBA" id="ARBA00023136"/>
    </source>
</evidence>
<feature type="domain" description="Methyl-accepting transducer" evidence="12">
    <location>
        <begin position="386"/>
        <end position="636"/>
    </location>
</feature>
<name>A0A1N7C5K4_9FIRM</name>
<keyword evidence="3" id="KW-0145">Chemotaxis</keyword>
<dbReference type="PROSITE" id="PS50111">
    <property type="entry name" value="CHEMOTAXIS_TRANSDUC_2"/>
    <property type="match status" value="1"/>
</dbReference>
<dbReference type="AlphaFoldDB" id="A0A1N7C5K4"/>
<dbReference type="SUPFAM" id="SSF103190">
    <property type="entry name" value="Sensory domain-like"/>
    <property type="match status" value="1"/>
</dbReference>
<evidence type="ECO:0000313" key="14">
    <source>
        <dbReference type="EMBL" id="SIR58797.1"/>
    </source>
</evidence>
<keyword evidence="4 11" id="KW-0812">Transmembrane</keyword>
<dbReference type="GO" id="GO:0007165">
    <property type="term" value="P:signal transduction"/>
    <property type="evidence" value="ECO:0007669"/>
    <property type="project" value="UniProtKB-KW"/>
</dbReference>
<evidence type="ECO:0000256" key="2">
    <source>
        <dbReference type="ARBA" id="ARBA00022475"/>
    </source>
</evidence>
<gene>
    <name evidence="14" type="ORF">SAMN05421834_1413</name>
</gene>
<evidence type="ECO:0000256" key="9">
    <source>
        <dbReference type="PROSITE-ProRule" id="PRU00284"/>
    </source>
</evidence>
<dbReference type="PANTHER" id="PTHR32089">
    <property type="entry name" value="METHYL-ACCEPTING CHEMOTAXIS PROTEIN MCPB"/>
    <property type="match status" value="1"/>
</dbReference>
<feature type="transmembrane region" description="Helical" evidence="11">
    <location>
        <begin position="294"/>
        <end position="313"/>
    </location>
</feature>
<dbReference type="InterPro" id="IPR033479">
    <property type="entry name" value="dCache_1"/>
</dbReference>
<keyword evidence="7 9" id="KW-0807">Transducer</keyword>
<dbReference type="Pfam" id="PF00672">
    <property type="entry name" value="HAMP"/>
    <property type="match status" value="1"/>
</dbReference>
<evidence type="ECO:0000256" key="10">
    <source>
        <dbReference type="SAM" id="Coils"/>
    </source>
</evidence>
<sequence length="672" mass="73370">MENKKGFLSFMKNINLSQSLSAKIIAIISLVIILGMGGLGYLINNTVTDEITGLARERNNGIAAEMQSEINSFLVESKNVVNLLAEQPEVINKNEAGIRELLNSVSDNYDQFLNLYLGSSDGEMIIVPDQNLPSDFDPRERPWFQNAENTDQPVWTDTYVDAGSGTLIISVARRVLDQNGDLVGVLAGDISLAGISELVGTTKVGETGYTFMIDSSSKILAHPDAQMVEDRFDASQLFDTSPALAGESGFVEYEYQGEERLASYMPIEEINGAIFAQIPVAEAYSANREVLRQIITLSIIVLLALIIIIIFYVTKNVVRPIVHYGEQMQKVSNGNLDVELEINRKDELGHLGNIFNQMVKDLKNLVQNIKDTSDQVTETSNHLEESSREVGSTSEQVAVSIQEVATGADEQAKSVEDVSLNIQQLSEGIDELEATNDQVEELTENMNQVTEAGSEKMEKLSFQMKEIVKAMREVAADISDLESISQEIGSIIDIINNISDQTNLLALNAAIEAARAGEAGRGFSVVADEIRELAEESSSSADKIKNLIDEVTRTTDSVGKEMKTSEKEILNGEELVDSANATFKEIRDTLTQINEGMQKSADIVENTNQFSNEISENAQNIAGISEETSASAEEVAAASEEQTASVEEVASIADELAARAAHLETLIEKFEV</sequence>
<dbReference type="OrthoDB" id="13222at2"/>
<dbReference type="SMART" id="SM00283">
    <property type="entry name" value="MA"/>
    <property type="match status" value="1"/>
</dbReference>
<dbReference type="InterPro" id="IPR029151">
    <property type="entry name" value="Sensor-like_sf"/>
</dbReference>
<evidence type="ECO:0000256" key="11">
    <source>
        <dbReference type="SAM" id="Phobius"/>
    </source>
</evidence>
<dbReference type="Proteomes" id="UP000185669">
    <property type="component" value="Unassembled WGS sequence"/>
</dbReference>
<evidence type="ECO:0000313" key="15">
    <source>
        <dbReference type="Proteomes" id="UP000185669"/>
    </source>
</evidence>
<dbReference type="InterPro" id="IPR004089">
    <property type="entry name" value="MCPsignal_dom"/>
</dbReference>
<comment type="similarity">
    <text evidence="8">Belongs to the methyl-accepting chemotaxis (MCP) protein family.</text>
</comment>
<proteinExistence type="inferred from homology"/>
<feature type="transmembrane region" description="Helical" evidence="11">
    <location>
        <begin position="20"/>
        <end position="43"/>
    </location>
</feature>
<dbReference type="GO" id="GO:0005886">
    <property type="term" value="C:plasma membrane"/>
    <property type="evidence" value="ECO:0007669"/>
    <property type="project" value="UniProtKB-SubCell"/>
</dbReference>
<dbReference type="SMART" id="SM00304">
    <property type="entry name" value="HAMP"/>
    <property type="match status" value="1"/>
</dbReference>
<accession>A0A1N7C5K4</accession>
<dbReference type="CDD" id="cd18773">
    <property type="entry name" value="PDC1_HK_sensor"/>
    <property type="match status" value="1"/>
</dbReference>
<feature type="coiled-coil region" evidence="10">
    <location>
        <begin position="415"/>
        <end position="452"/>
    </location>
</feature>
<dbReference type="CDD" id="cd12912">
    <property type="entry name" value="PDC2_MCP_like"/>
    <property type="match status" value="1"/>
</dbReference>
<reference evidence="15" key="1">
    <citation type="submission" date="2017-01" db="EMBL/GenBank/DDBJ databases">
        <authorList>
            <person name="Varghese N."/>
            <person name="Submissions S."/>
        </authorList>
    </citation>
    <scope>NUCLEOTIDE SEQUENCE [LARGE SCALE GENOMIC DNA]</scope>
    <source>
        <strain evidence="15">ATCC 700103</strain>
    </source>
</reference>
<dbReference type="GO" id="GO:0006935">
    <property type="term" value="P:chemotaxis"/>
    <property type="evidence" value="ECO:0007669"/>
    <property type="project" value="UniProtKB-KW"/>
</dbReference>
<evidence type="ECO:0000256" key="7">
    <source>
        <dbReference type="ARBA" id="ARBA00023224"/>
    </source>
</evidence>
<dbReference type="SUPFAM" id="SSF58104">
    <property type="entry name" value="Methyl-accepting chemotaxis protein (MCP) signaling domain"/>
    <property type="match status" value="1"/>
</dbReference>
<dbReference type="PROSITE" id="PS50885">
    <property type="entry name" value="HAMP"/>
    <property type="match status" value="1"/>
</dbReference>
<evidence type="ECO:0000259" key="13">
    <source>
        <dbReference type="PROSITE" id="PS50885"/>
    </source>
</evidence>
<dbReference type="Pfam" id="PF00015">
    <property type="entry name" value="MCPsignal"/>
    <property type="match status" value="1"/>
</dbReference>
<evidence type="ECO:0000256" key="1">
    <source>
        <dbReference type="ARBA" id="ARBA00004651"/>
    </source>
</evidence>
<dbReference type="STRING" id="56779.SAMN05421834_1413"/>
<evidence type="ECO:0000256" key="5">
    <source>
        <dbReference type="ARBA" id="ARBA00022989"/>
    </source>
</evidence>
<evidence type="ECO:0000256" key="8">
    <source>
        <dbReference type="ARBA" id="ARBA00029447"/>
    </source>
</evidence>
<dbReference type="Gene3D" id="1.10.287.950">
    <property type="entry name" value="Methyl-accepting chemotaxis protein"/>
    <property type="match status" value="1"/>
</dbReference>
<protein>
    <submittedName>
        <fullName evidence="14">Methyl-accepting chemotaxis sensory transducer with Cache sensor</fullName>
    </submittedName>
</protein>
<organism evidence="14 15">
    <name type="scientific">Halanaerobium kushneri</name>
    <dbReference type="NCBI Taxonomy" id="56779"/>
    <lineage>
        <taxon>Bacteria</taxon>
        <taxon>Bacillati</taxon>
        <taxon>Bacillota</taxon>
        <taxon>Clostridia</taxon>
        <taxon>Halanaerobiales</taxon>
        <taxon>Halanaerobiaceae</taxon>
        <taxon>Halanaerobium</taxon>
    </lineage>
</organism>
<keyword evidence="5 11" id="KW-1133">Transmembrane helix</keyword>